<dbReference type="InterPro" id="IPR013094">
    <property type="entry name" value="AB_hydrolase_3"/>
</dbReference>
<evidence type="ECO:0000313" key="4">
    <source>
        <dbReference type="EMBL" id="KAK7062796.1"/>
    </source>
</evidence>
<evidence type="ECO:0000256" key="1">
    <source>
        <dbReference type="ARBA" id="ARBA00022801"/>
    </source>
</evidence>
<dbReference type="InterPro" id="IPR050300">
    <property type="entry name" value="GDXG_lipolytic_enzyme"/>
</dbReference>
<name>A0AAW0EGC6_9AGAR</name>
<keyword evidence="5" id="KW-1185">Reference proteome</keyword>
<protein>
    <recommendedName>
        <fullName evidence="3">Alpha/beta hydrolase fold-3 domain-containing protein</fullName>
    </recommendedName>
</protein>
<dbReference type="AlphaFoldDB" id="A0AAW0EGC6"/>
<evidence type="ECO:0000313" key="5">
    <source>
        <dbReference type="Proteomes" id="UP001383192"/>
    </source>
</evidence>
<proteinExistence type="predicted"/>
<dbReference type="PANTHER" id="PTHR48081:SF8">
    <property type="entry name" value="ALPHA_BETA HYDROLASE FOLD-3 DOMAIN-CONTAINING PROTEIN-RELATED"/>
    <property type="match status" value="1"/>
</dbReference>
<dbReference type="GO" id="GO:0016787">
    <property type="term" value="F:hydrolase activity"/>
    <property type="evidence" value="ECO:0007669"/>
    <property type="project" value="UniProtKB-KW"/>
</dbReference>
<dbReference type="Gene3D" id="3.40.50.1820">
    <property type="entry name" value="alpha/beta hydrolase"/>
    <property type="match status" value="1"/>
</dbReference>
<organism evidence="4 5">
    <name type="scientific">Paramarasmius palmivorus</name>
    <dbReference type="NCBI Taxonomy" id="297713"/>
    <lineage>
        <taxon>Eukaryota</taxon>
        <taxon>Fungi</taxon>
        <taxon>Dikarya</taxon>
        <taxon>Basidiomycota</taxon>
        <taxon>Agaricomycotina</taxon>
        <taxon>Agaricomycetes</taxon>
        <taxon>Agaricomycetidae</taxon>
        <taxon>Agaricales</taxon>
        <taxon>Marasmiineae</taxon>
        <taxon>Marasmiaceae</taxon>
        <taxon>Paramarasmius</taxon>
    </lineage>
</organism>
<dbReference type="Proteomes" id="UP001383192">
    <property type="component" value="Unassembled WGS sequence"/>
</dbReference>
<dbReference type="EMBL" id="JAYKXP010000001">
    <property type="protein sequence ID" value="KAK7062796.1"/>
    <property type="molecule type" value="Genomic_DNA"/>
</dbReference>
<feature type="domain" description="Alpha/beta hydrolase fold-3" evidence="3">
    <location>
        <begin position="478"/>
        <end position="692"/>
    </location>
</feature>
<evidence type="ECO:0000259" key="3">
    <source>
        <dbReference type="Pfam" id="PF07859"/>
    </source>
</evidence>
<dbReference type="Pfam" id="PF07859">
    <property type="entry name" value="Abhydrolase_3"/>
    <property type="match status" value="1"/>
</dbReference>
<dbReference type="PANTHER" id="PTHR48081">
    <property type="entry name" value="AB HYDROLASE SUPERFAMILY PROTEIN C4A8.06C"/>
    <property type="match status" value="1"/>
</dbReference>
<keyword evidence="1" id="KW-0378">Hydrolase</keyword>
<sequence length="723" mass="82290">MRGSASNIPNSPYPDLDQLYNQLLSRCSDWQATFRILQILITPHKNKSATTAERIAWRSSRVIEGILKLKPGQLGIHLVHLHSVLYIPEDEDSDIHIFHASFTEFLTEHSRSGLYHVEPLQSNQYWDLFAQFLLHMQSLLPFPPYSSENPSHDLVDMLDTFDPYPVFTAILHRQVPIKSFFVKWRYTEWEQCLAWAKSLGPRTPRKFVQVLESFYHGFSIVLPPGSSPYWAYVSSLLELHLSFESHRPRNYFYDELYLKKMSASHSDTVDVYLKPFPFIIPASRLPVIPQDWGKVDITGTEAKEFHTLMNRFVPRNDSETTQRLVQDVLNNTQNTTSTDSNRSAASVRQKSLPRDQRCTMNWRSTSPGLASSNSGLLQRHEQMAEYAKYSQLDPELASLPGVAEFLKPDNATNVEARRQRYENAMDARSSQINQDLLPDSSEYSVVDRYIDVAPGVRVRARCVTPTVREGEDGSFPLLFWIHGGGWLTGDVRMDDNNLRITSVELRLSVVNCEYRLAPEHPFPTGLNDLYAALKYVAANPRVFAASLKKGFIVGGVSAGGNLTAVITHRARDDSDFQNTPLTGQLLRIPCVIHPDAYPEEYKSSLLSMEQNKDAPFLSKAAIDLILNNYHAPPTDPNMSPLLFQSHKALPPAFIQVCGLDPLRDEAFLYQKVLEEAGVEAKLEIYPGVPHIFDLFFPSLKQSKKFLEDFIQGLRWLLYEQKVI</sequence>
<gene>
    <name evidence="4" type="ORF">VNI00_000287</name>
</gene>
<comment type="caution">
    <text evidence="4">The sequence shown here is derived from an EMBL/GenBank/DDBJ whole genome shotgun (WGS) entry which is preliminary data.</text>
</comment>
<feature type="compositionally biased region" description="Low complexity" evidence="2">
    <location>
        <begin position="330"/>
        <end position="343"/>
    </location>
</feature>
<evidence type="ECO:0000256" key="2">
    <source>
        <dbReference type="SAM" id="MobiDB-lite"/>
    </source>
</evidence>
<reference evidence="4 5" key="1">
    <citation type="submission" date="2024-01" db="EMBL/GenBank/DDBJ databases">
        <title>A draft genome for a cacao thread blight-causing isolate of Paramarasmius palmivorus.</title>
        <authorList>
            <person name="Baruah I.K."/>
            <person name="Bukari Y."/>
            <person name="Amoako-Attah I."/>
            <person name="Meinhardt L.W."/>
            <person name="Bailey B.A."/>
            <person name="Cohen S.P."/>
        </authorList>
    </citation>
    <scope>NUCLEOTIDE SEQUENCE [LARGE SCALE GENOMIC DNA]</scope>
    <source>
        <strain evidence="4 5">GH-12</strain>
    </source>
</reference>
<feature type="region of interest" description="Disordered" evidence="2">
    <location>
        <begin position="330"/>
        <end position="354"/>
    </location>
</feature>
<dbReference type="InterPro" id="IPR029058">
    <property type="entry name" value="AB_hydrolase_fold"/>
</dbReference>
<dbReference type="SUPFAM" id="SSF53474">
    <property type="entry name" value="alpha/beta-Hydrolases"/>
    <property type="match status" value="1"/>
</dbReference>
<accession>A0AAW0EGC6</accession>